<evidence type="ECO:0000313" key="1">
    <source>
        <dbReference type="EMBL" id="MEK8032876.1"/>
    </source>
</evidence>
<evidence type="ECO:0000313" key="2">
    <source>
        <dbReference type="Proteomes" id="UP001371218"/>
    </source>
</evidence>
<name>A0ABU9BSC3_9BURK</name>
<accession>A0ABU9BSC3</accession>
<dbReference type="EMBL" id="JBBUTG010000012">
    <property type="protein sequence ID" value="MEK8032876.1"/>
    <property type="molecule type" value="Genomic_DNA"/>
</dbReference>
<organism evidence="1 2">
    <name type="scientific">Ideonella lacteola</name>
    <dbReference type="NCBI Taxonomy" id="2984193"/>
    <lineage>
        <taxon>Bacteria</taxon>
        <taxon>Pseudomonadati</taxon>
        <taxon>Pseudomonadota</taxon>
        <taxon>Betaproteobacteria</taxon>
        <taxon>Burkholderiales</taxon>
        <taxon>Sphaerotilaceae</taxon>
        <taxon>Ideonella</taxon>
    </lineage>
</organism>
<proteinExistence type="predicted"/>
<sequence length="131" mass="13846">MHSNRYTLEFEGSEIASVAECDGDLVVRFSAAAATDDSSRTEGHLQSVELIVHQASWRGHLGLCFGRLSSGSLAAEGATSTGASRLPVPHQSHLPVRLELLFRNGEALAVGGASVTLRTNGPTAFFESYAC</sequence>
<comment type="caution">
    <text evidence="1">The sequence shown here is derived from an EMBL/GenBank/DDBJ whole genome shotgun (WGS) entry which is preliminary data.</text>
</comment>
<keyword evidence="2" id="KW-1185">Reference proteome</keyword>
<dbReference type="Proteomes" id="UP001371218">
    <property type="component" value="Unassembled WGS sequence"/>
</dbReference>
<gene>
    <name evidence="1" type="ORF">AACH06_18810</name>
</gene>
<dbReference type="RefSeq" id="WP_341427290.1">
    <property type="nucleotide sequence ID" value="NZ_JBBUTG010000012.1"/>
</dbReference>
<protein>
    <submittedName>
        <fullName evidence="1">Uncharacterized protein</fullName>
    </submittedName>
</protein>
<reference evidence="1 2" key="1">
    <citation type="submission" date="2024-04" db="EMBL/GenBank/DDBJ databases">
        <title>Novel species of the genus Ideonella isolated from streams.</title>
        <authorList>
            <person name="Lu H."/>
        </authorList>
    </citation>
    <scope>NUCLEOTIDE SEQUENCE [LARGE SCALE GENOMIC DNA]</scope>
    <source>
        <strain evidence="1 2">DXS29W</strain>
    </source>
</reference>